<dbReference type="RefSeq" id="WP_219501941.1">
    <property type="nucleotide sequence ID" value="NZ_JAHXDN010000002.1"/>
</dbReference>
<reference evidence="1" key="1">
    <citation type="submission" date="2021-07" db="EMBL/GenBank/DDBJ databases">
        <title>Roseobacter insulae sp. nov., isolated from a tidal flat.</title>
        <authorList>
            <person name="Park S."/>
            <person name="Yoon J.-H."/>
        </authorList>
    </citation>
    <scope>NUCLEOTIDE SEQUENCE</scope>
    <source>
        <strain evidence="1">YSTF-M11</strain>
    </source>
</reference>
<comment type="caution">
    <text evidence="1">The sequence shown here is derived from an EMBL/GenBank/DDBJ whole genome shotgun (WGS) entry which is preliminary data.</text>
</comment>
<organism evidence="1 2">
    <name type="scientific">Roseobacter insulae</name>
    <dbReference type="NCBI Taxonomy" id="2859783"/>
    <lineage>
        <taxon>Bacteria</taxon>
        <taxon>Pseudomonadati</taxon>
        <taxon>Pseudomonadota</taxon>
        <taxon>Alphaproteobacteria</taxon>
        <taxon>Rhodobacterales</taxon>
        <taxon>Roseobacteraceae</taxon>
        <taxon>Roseobacter</taxon>
    </lineage>
</organism>
<accession>A0A9X1FVW5</accession>
<evidence type="ECO:0000313" key="2">
    <source>
        <dbReference type="Proteomes" id="UP001138661"/>
    </source>
</evidence>
<dbReference type="AlphaFoldDB" id="A0A9X1FVW5"/>
<keyword evidence="2" id="KW-1185">Reference proteome</keyword>
<proteinExistence type="predicted"/>
<evidence type="ECO:0000313" key="1">
    <source>
        <dbReference type="EMBL" id="MBW4708334.1"/>
    </source>
</evidence>
<sequence length="69" mass="7947">MTNLEQRASLLEKQIETASQKERLELQPQIDRVIATLSAHGKSVPPRLRRLNNALKEEAFEDMFDNMPV</sequence>
<protein>
    <submittedName>
        <fullName evidence="1">Uncharacterized protein</fullName>
    </submittedName>
</protein>
<name>A0A9X1FVW5_9RHOB</name>
<gene>
    <name evidence="1" type="ORF">KX928_11120</name>
</gene>
<dbReference type="EMBL" id="JAHXDN010000002">
    <property type="protein sequence ID" value="MBW4708334.1"/>
    <property type="molecule type" value="Genomic_DNA"/>
</dbReference>
<dbReference type="Proteomes" id="UP001138661">
    <property type="component" value="Unassembled WGS sequence"/>
</dbReference>